<dbReference type="EMBL" id="JANFPI010000006">
    <property type="protein sequence ID" value="MCX8998863.1"/>
    <property type="molecule type" value="Genomic_DNA"/>
</dbReference>
<evidence type="ECO:0000313" key="2">
    <source>
        <dbReference type="Proteomes" id="UP001208771"/>
    </source>
</evidence>
<reference evidence="1" key="1">
    <citation type="submission" date="2022-07" db="EMBL/GenBank/DDBJ databases">
        <title>Ectorhizobium quercum gen.nov., sp. nov.</title>
        <authorList>
            <person name="Ma T."/>
            <person name="Li Y."/>
        </authorList>
    </citation>
    <scope>NUCLEOTIDE SEQUENCE</scope>
    <source>
        <strain evidence="1">BDR2-2</strain>
    </source>
</reference>
<dbReference type="RefSeq" id="WP_306412366.1">
    <property type="nucleotide sequence ID" value="NZ_JANFPI010000006.1"/>
</dbReference>
<organism evidence="1 2">
    <name type="scientific">Ectorhizobium quercum</name>
    <dbReference type="NCBI Taxonomy" id="2965071"/>
    <lineage>
        <taxon>Bacteria</taxon>
        <taxon>Pseudomonadati</taxon>
        <taxon>Pseudomonadota</taxon>
        <taxon>Alphaproteobacteria</taxon>
        <taxon>Hyphomicrobiales</taxon>
        <taxon>Rhizobiaceae</taxon>
        <taxon>Ectorhizobium</taxon>
    </lineage>
</organism>
<dbReference type="AlphaFoldDB" id="A0AAE3N161"/>
<keyword evidence="2" id="KW-1185">Reference proteome</keyword>
<gene>
    <name evidence="1" type="ORF">NOF55_17265</name>
</gene>
<evidence type="ECO:0000313" key="1">
    <source>
        <dbReference type="EMBL" id="MCX8998863.1"/>
    </source>
</evidence>
<protein>
    <submittedName>
        <fullName evidence="1">Uncharacterized protein</fullName>
    </submittedName>
</protein>
<proteinExistence type="predicted"/>
<accession>A0AAE3N161</accession>
<name>A0AAE3N161_9HYPH</name>
<dbReference type="Proteomes" id="UP001208771">
    <property type="component" value="Unassembled WGS sequence"/>
</dbReference>
<comment type="caution">
    <text evidence="1">The sequence shown here is derived from an EMBL/GenBank/DDBJ whole genome shotgun (WGS) entry which is preliminary data.</text>
</comment>
<sequence>MDTTNQEQVFSAKIDCKFPYLDVSKAAALIAEARSISTNAEFCVLYEIIAPPASERLPKQTQRELLAAWVENATSSLAARIADLANEVIDGGEVPTEKALDKMHEVAATEGQYAALAVVSHLAYALSDSVDCEMIDTLEEQIRMQWDAPG</sequence>